<dbReference type="Pfam" id="PF10067">
    <property type="entry name" value="DUF2306"/>
    <property type="match status" value="1"/>
</dbReference>
<evidence type="ECO:0000313" key="2">
    <source>
        <dbReference type="EMBL" id="MDC8012725.1"/>
    </source>
</evidence>
<comment type="caution">
    <text evidence="2">The sequence shown here is derived from an EMBL/GenBank/DDBJ whole genome shotgun (WGS) entry which is preliminary data.</text>
</comment>
<feature type="transmembrane region" description="Helical" evidence="1">
    <location>
        <begin position="180"/>
        <end position="202"/>
    </location>
</feature>
<feature type="transmembrane region" description="Helical" evidence="1">
    <location>
        <begin position="82"/>
        <end position="104"/>
    </location>
</feature>
<feature type="transmembrane region" description="Helical" evidence="1">
    <location>
        <begin position="214"/>
        <end position="238"/>
    </location>
</feature>
<feature type="transmembrane region" description="Helical" evidence="1">
    <location>
        <begin position="116"/>
        <end position="135"/>
    </location>
</feature>
<keyword evidence="3" id="KW-1185">Reference proteome</keyword>
<accession>A0A9X3YK74</accession>
<protein>
    <submittedName>
        <fullName evidence="2">DUF2306 domain-containing protein</fullName>
    </submittedName>
</protein>
<keyword evidence="1" id="KW-1133">Transmembrane helix</keyword>
<dbReference type="Proteomes" id="UP001139971">
    <property type="component" value="Unassembled WGS sequence"/>
</dbReference>
<evidence type="ECO:0000313" key="3">
    <source>
        <dbReference type="Proteomes" id="UP001139971"/>
    </source>
</evidence>
<dbReference type="AlphaFoldDB" id="A0A9X3YK74"/>
<dbReference type="EMBL" id="JAOVZO020000014">
    <property type="protein sequence ID" value="MDC8012725.1"/>
    <property type="molecule type" value="Genomic_DNA"/>
</dbReference>
<feature type="transmembrane region" description="Helical" evidence="1">
    <location>
        <begin position="250"/>
        <end position="276"/>
    </location>
</feature>
<proteinExistence type="predicted"/>
<gene>
    <name evidence="2" type="ORF">OD750_009215</name>
</gene>
<reference evidence="2" key="1">
    <citation type="submission" date="2023-02" db="EMBL/GenBank/DDBJ databases">
        <title>Tahibacter soli sp. nov. isolated from soil.</title>
        <authorList>
            <person name="Baek J.H."/>
            <person name="Lee J.K."/>
            <person name="Choi D.G."/>
            <person name="Jeon C.O."/>
        </authorList>
    </citation>
    <scope>NUCLEOTIDE SEQUENCE</scope>
    <source>
        <strain evidence="2">BL</strain>
    </source>
</reference>
<feature type="transmembrane region" description="Helical" evidence="1">
    <location>
        <begin position="20"/>
        <end position="48"/>
    </location>
</feature>
<dbReference type="RefSeq" id="WP_263544942.1">
    <property type="nucleotide sequence ID" value="NZ_JAOVZO020000014.1"/>
</dbReference>
<keyword evidence="1" id="KW-0472">Membrane</keyword>
<evidence type="ECO:0000256" key="1">
    <source>
        <dbReference type="SAM" id="Phobius"/>
    </source>
</evidence>
<keyword evidence="1" id="KW-0812">Transmembrane</keyword>
<organism evidence="2 3">
    <name type="scientific">Tahibacter soli</name>
    <dbReference type="NCBI Taxonomy" id="2983605"/>
    <lineage>
        <taxon>Bacteria</taxon>
        <taxon>Pseudomonadati</taxon>
        <taxon>Pseudomonadota</taxon>
        <taxon>Gammaproteobacteria</taxon>
        <taxon>Lysobacterales</taxon>
        <taxon>Rhodanobacteraceae</taxon>
        <taxon>Tahibacter</taxon>
    </lineage>
</organism>
<name>A0A9X3YK74_9GAMM</name>
<dbReference type="InterPro" id="IPR018750">
    <property type="entry name" value="DUF2306_membrane"/>
</dbReference>
<sequence length="279" mass="29548">MSSIDLAVARGAHTARRERAAAATLHATAAAWTCVAVFGQLLFAAYVAGFYGRAALAGDYAAWNRVLPHGYVAGDAAGNTVVALHLAFAVAILVGGALQLVPVIRRRWPRAHRWNGRVYLTSAAIMSVGGLVMVWTRGAVGDVSQHVAISVNALLILGCGAMAWRHAVARRIDAHRRWALRLYLVVGGVWFFRISLMLWIVANQGPAGFDPKTFTGPALTILAFAQYAVPLTVLELYLRAQRCGSAASRYAVAALVGAATLATVAGVGAAAVVLWLPRL</sequence>
<feature type="transmembrane region" description="Helical" evidence="1">
    <location>
        <begin position="147"/>
        <end position="168"/>
    </location>
</feature>